<evidence type="ECO:0000313" key="2">
    <source>
        <dbReference type="EMBL" id="RLQ21601.1"/>
    </source>
</evidence>
<comment type="caution">
    <text evidence="2">The sequence shown here is derived from an EMBL/GenBank/DDBJ whole genome shotgun (WGS) entry which is preliminary data.</text>
</comment>
<proteinExistence type="predicted"/>
<dbReference type="EMBL" id="QRAN01000011">
    <property type="protein sequence ID" value="RLQ21601.1"/>
    <property type="molecule type" value="Genomic_DNA"/>
</dbReference>
<keyword evidence="3" id="KW-1185">Reference proteome</keyword>
<name>A0A3L7E023_9GAMM</name>
<dbReference type="RefSeq" id="WP_117954622.1">
    <property type="nucleotide sequence ID" value="NZ_QRAN01000011.1"/>
</dbReference>
<protein>
    <submittedName>
        <fullName evidence="2">DUF3604 domain-containing protein</fullName>
    </submittedName>
</protein>
<reference evidence="2 3" key="1">
    <citation type="submission" date="2018-07" db="EMBL/GenBank/DDBJ databases">
        <title>Halioglobus sp. genome submission.</title>
        <authorList>
            <person name="Ye M.-Q."/>
            <person name="Du Z.-J."/>
        </authorList>
    </citation>
    <scope>NUCLEOTIDE SEQUENCE [LARGE SCALE GENOMIC DNA]</scope>
    <source>
        <strain evidence="2 3">U0301</strain>
    </source>
</reference>
<dbReference type="AlphaFoldDB" id="A0A3L7E023"/>
<accession>A0A3L7E023</accession>
<evidence type="ECO:0000313" key="3">
    <source>
        <dbReference type="Proteomes" id="UP000265509"/>
    </source>
</evidence>
<dbReference type="Pfam" id="PF12228">
    <property type="entry name" value="DUF3604"/>
    <property type="match status" value="1"/>
</dbReference>
<dbReference type="InterPro" id="IPR022028">
    <property type="entry name" value="DUF3604"/>
</dbReference>
<feature type="region of interest" description="Disordered" evidence="1">
    <location>
        <begin position="1"/>
        <end position="21"/>
    </location>
</feature>
<sequence>MAHGQNTGQARPRATGSGHKNLCTVGGDPQYNGTESALYCVTVLEHPSCRCSLAPTQKPF</sequence>
<organism evidence="2 3">
    <name type="scientific">Seongchinamella sediminis</name>
    <dbReference type="NCBI Taxonomy" id="2283635"/>
    <lineage>
        <taxon>Bacteria</taxon>
        <taxon>Pseudomonadati</taxon>
        <taxon>Pseudomonadota</taxon>
        <taxon>Gammaproteobacteria</taxon>
        <taxon>Cellvibrionales</taxon>
        <taxon>Halieaceae</taxon>
        <taxon>Seongchinamella</taxon>
    </lineage>
</organism>
<gene>
    <name evidence="2" type="ORF">DWB85_11305</name>
</gene>
<dbReference type="Proteomes" id="UP000265509">
    <property type="component" value="Unassembled WGS sequence"/>
</dbReference>
<evidence type="ECO:0000256" key="1">
    <source>
        <dbReference type="SAM" id="MobiDB-lite"/>
    </source>
</evidence>